<proteinExistence type="predicted"/>
<feature type="chain" id="PRO_5029001163" evidence="1">
    <location>
        <begin position="23"/>
        <end position="375"/>
    </location>
</feature>
<dbReference type="EMBL" id="BLTE01000023">
    <property type="protein sequence ID" value="GFK95815.1"/>
    <property type="molecule type" value="Genomic_DNA"/>
</dbReference>
<comment type="caution">
    <text evidence="2">The sequence shown here is derived from an EMBL/GenBank/DDBJ whole genome shotgun (WGS) entry which is preliminary data.</text>
</comment>
<sequence length="375" mass="40747">MKMVSRGNPALFALLAALSVLAGCSSIGPGRMLTDRTDYNASFTESWKRQILMNIVKIRYAEPIFFMEVGDIVAGYTVESGGNAGFSRSFYDGPTQITTNNNPVLGNFGRLEFGLSARYTDRPTITYKPMTGTPFRRGVMSALPVRNVMAGLDTGMSAQFLFNLGIRSVNGLRNASLTATGTASAHEGFRRAVEILALLQTENALRVRVEPGQGGAEGRLYLVLGGRKPSQEVAALVSELRTILDLDPAVHEYEVTGEPEVQNRRQIAIQAFSLMQIMAAVAARADIPVEDIATQRALPAAADAPGAAVMNPVTVKSGMAKPFDAFAAIHYRGHWFWVDDHDLSTKRVFSFLMLAFTLMEEKGISLPPQLTIPVQ</sequence>
<accession>A0A6V8M5H9</accession>
<dbReference type="Proteomes" id="UP000494245">
    <property type="component" value="Unassembled WGS sequence"/>
</dbReference>
<evidence type="ECO:0000313" key="3">
    <source>
        <dbReference type="Proteomes" id="UP000494245"/>
    </source>
</evidence>
<reference evidence="2 3" key="1">
    <citation type="submission" date="2020-04" db="EMBL/GenBank/DDBJ databases">
        <authorList>
            <consortium name="Desulfovibrio sp. FSS-1 genome sequencing consortium"/>
            <person name="Shimoshige H."/>
            <person name="Kobayashi H."/>
            <person name="Maekawa T."/>
        </authorList>
    </citation>
    <scope>NUCLEOTIDE SEQUENCE [LARGE SCALE GENOMIC DNA]</scope>
    <source>
        <strain evidence="2 3">SIID29052-01</strain>
    </source>
</reference>
<keyword evidence="1" id="KW-0732">Signal</keyword>
<dbReference type="PROSITE" id="PS51257">
    <property type="entry name" value="PROKAR_LIPOPROTEIN"/>
    <property type="match status" value="1"/>
</dbReference>
<gene>
    <name evidence="2" type="ORF">NNJEOMEG_03685</name>
</gene>
<protein>
    <submittedName>
        <fullName evidence="2">Uncharacterized protein</fullName>
    </submittedName>
</protein>
<keyword evidence="3" id="KW-1185">Reference proteome</keyword>
<reference evidence="2 3" key="2">
    <citation type="submission" date="2020-05" db="EMBL/GenBank/DDBJ databases">
        <title>Draft genome sequence of Desulfovibrio sp. strainFSS-1.</title>
        <authorList>
            <person name="Shimoshige H."/>
            <person name="Kobayashi H."/>
            <person name="Maekawa T."/>
        </authorList>
    </citation>
    <scope>NUCLEOTIDE SEQUENCE [LARGE SCALE GENOMIC DNA]</scope>
    <source>
        <strain evidence="2 3">SIID29052-01</strain>
    </source>
</reference>
<dbReference type="RefSeq" id="WP_173086954.1">
    <property type="nucleotide sequence ID" value="NZ_BLTE01000023.1"/>
</dbReference>
<feature type="signal peptide" evidence="1">
    <location>
        <begin position="1"/>
        <end position="22"/>
    </location>
</feature>
<dbReference type="AlphaFoldDB" id="A0A6V8M5H9"/>
<name>A0A6V8M5H9_9BACT</name>
<evidence type="ECO:0000313" key="2">
    <source>
        <dbReference type="EMBL" id="GFK95815.1"/>
    </source>
</evidence>
<organism evidence="2 3">
    <name type="scientific">Fundidesulfovibrio magnetotacticus</name>
    <dbReference type="NCBI Taxonomy" id="2730080"/>
    <lineage>
        <taxon>Bacteria</taxon>
        <taxon>Pseudomonadati</taxon>
        <taxon>Thermodesulfobacteriota</taxon>
        <taxon>Desulfovibrionia</taxon>
        <taxon>Desulfovibrionales</taxon>
        <taxon>Desulfovibrionaceae</taxon>
        <taxon>Fundidesulfovibrio</taxon>
    </lineage>
</organism>
<evidence type="ECO:0000256" key="1">
    <source>
        <dbReference type="SAM" id="SignalP"/>
    </source>
</evidence>